<dbReference type="GO" id="GO:0046872">
    <property type="term" value="F:metal ion binding"/>
    <property type="evidence" value="ECO:0007669"/>
    <property type="project" value="UniProtKB-KW"/>
</dbReference>
<dbReference type="GO" id="GO:0098609">
    <property type="term" value="P:cell-cell adhesion"/>
    <property type="evidence" value="ECO:0007669"/>
    <property type="project" value="TreeGrafter"/>
</dbReference>
<name>A0A8C2UB40_COTJA</name>
<dbReference type="InterPro" id="IPR013517">
    <property type="entry name" value="FG-GAP"/>
</dbReference>
<dbReference type="SMART" id="SM00191">
    <property type="entry name" value="Int_alpha"/>
    <property type="match status" value="3"/>
</dbReference>
<dbReference type="Gene3D" id="2.60.40.1510">
    <property type="entry name" value="ntegrin, alpha v. Chain A, domain 3"/>
    <property type="match status" value="1"/>
</dbReference>
<comment type="similarity">
    <text evidence="2 16">Belongs to the integrin alpha chain family.</text>
</comment>
<dbReference type="InterPro" id="IPR013519">
    <property type="entry name" value="Int_alpha_beta-p"/>
</dbReference>
<evidence type="ECO:0000256" key="16">
    <source>
        <dbReference type="RuleBase" id="RU003762"/>
    </source>
</evidence>
<dbReference type="Pfam" id="PF01839">
    <property type="entry name" value="FG-GAP"/>
    <property type="match status" value="1"/>
</dbReference>
<dbReference type="PROSITE" id="PS51470">
    <property type="entry name" value="FG_GAP"/>
    <property type="match status" value="3"/>
</dbReference>
<keyword evidence="4" id="KW-0479">Metal-binding</keyword>
<sequence length="1170" mass="123586">MGQSAIGQRYGAAMGQSVTVQPRSAFALFWLSCPSPAPSPHFRSPTAARGLWVWGSFPHCSPWGRGCCCCSAQLCPTAAALLSMWILLWPLRVRVPLASAWHRATMGCWWGLPWNSGAKVTSIDAVWGRAGAAMQTSVTCGPTAQRLCGENAEVPGFCSLLLSSRSLTTTTRACPTSASDIVFLMDGSGSVADFDFQRMKIFIIEIIKRFRGTNTRFAVVQFSTGVYLHVGFSDFDLLPPSELERRVLRVAQRSGITQTATAIRTALLQVFPGSRAGANKVLIVVTDGQKYGDGLRYEDVIPEADSQGVIRYAIGVGSAFNDPKAAAELQLIASAPPHAHVFRVDNFEALRGIQEQLQEKIFAIEGTRPAFGSSFQLEMAQEGFSALLTPEGAVLGAVGAYDWAGGVFIYRADGKVTFVNASEAEGGVSDAYLGYATESLSLGGLRALALGAPRYQHVGRTLLFVLHHGEKWELHSDAMGQQVGSYFGAALCALETSGDGAALLVGAPMFYGEGAGGRVEVCAVLPQDRALRCHQTLRGQAGHPLGRFGASIARLGDVDGDGLQDVAVGAPMEDDERGAVYVFRGEKGGISDHYSQRIAGSMFRGAPQHFGQALSGGRDMTGDRLPDVAVGAQGQVLLLRSPPLLKVEVTVTFSPPEIPISALGCHRVEEDEPSVTVVATAELCFVGTRKSSDSLGSLGATLLYELQLDPGRAARAVFSPGGARTNGSVHVGEGRRCRTFPVALTGCPADTLSPVALRADFEARGDALQHAQGLRVAVSRDTQRTITGTLPFEKNCGEDNQCVPDLRVALSFSGLEELVVGATEEVTVTVTVHNVGEDAYGAHVELRHPQALSYRKATVLQPHRRSLAQHCSSVSPGGGRIRCNISHPVLWAGQQLVFAVTMDVPHEAELGDRAEVVATGSSVPPPVGSVRAVAAVPVLYSVVLLLTSSPSSTRSVPPGHTALQLRYHLAARGSRRPPGSAAVRVPTGLRGVKLWERLHVDGPEVCVSVPYSSGVPDPIPVLQQNPVLDCSVAACQEWRCPWGDPLPPGGVEFSIEGRLRGDWGTQVGWGTTGWGGTWSVWGGTWGCGAGHGGVGRGAPPCGVGTGGDEEKRCGFYSVRLWGDGGGAIGAGGAMEIYGFCGALWGLWGPGGHYGEVELEVLCGSVSMGLP</sequence>
<evidence type="ECO:0000256" key="10">
    <source>
        <dbReference type="ARBA" id="ARBA00023037"/>
    </source>
</evidence>
<dbReference type="Gene3D" id="2.130.10.130">
    <property type="entry name" value="Integrin alpha, N-terminal"/>
    <property type="match status" value="1"/>
</dbReference>
<evidence type="ECO:0000256" key="11">
    <source>
        <dbReference type="ARBA" id="ARBA00023136"/>
    </source>
</evidence>
<keyword evidence="6" id="KW-0677">Repeat</keyword>
<proteinExistence type="inferred from homology"/>
<dbReference type="GO" id="GO:0007160">
    <property type="term" value="P:cell-matrix adhesion"/>
    <property type="evidence" value="ECO:0007669"/>
    <property type="project" value="TreeGrafter"/>
</dbReference>
<dbReference type="InterPro" id="IPR028994">
    <property type="entry name" value="Integrin_alpha_N"/>
</dbReference>
<feature type="repeat" description="FG-GAP" evidence="15">
    <location>
        <begin position="596"/>
        <end position="656"/>
    </location>
</feature>
<dbReference type="GO" id="GO:0008305">
    <property type="term" value="C:integrin complex"/>
    <property type="evidence" value="ECO:0007669"/>
    <property type="project" value="InterPro"/>
</dbReference>
<evidence type="ECO:0000256" key="9">
    <source>
        <dbReference type="ARBA" id="ARBA00022989"/>
    </source>
</evidence>
<dbReference type="SUPFAM" id="SSF53300">
    <property type="entry name" value="vWA-like"/>
    <property type="match status" value="1"/>
</dbReference>
<dbReference type="GO" id="GO:0009897">
    <property type="term" value="C:external side of plasma membrane"/>
    <property type="evidence" value="ECO:0007669"/>
    <property type="project" value="TreeGrafter"/>
</dbReference>
<dbReference type="SUPFAM" id="SSF69318">
    <property type="entry name" value="Integrin alpha N-terminal domain"/>
    <property type="match status" value="1"/>
</dbReference>
<feature type="repeat" description="FG-GAP" evidence="15">
    <location>
        <begin position="473"/>
        <end position="531"/>
    </location>
</feature>
<evidence type="ECO:0000256" key="4">
    <source>
        <dbReference type="ARBA" id="ARBA00022723"/>
    </source>
</evidence>
<protein>
    <submittedName>
        <fullName evidence="18">Integrin alpha-D-like</fullName>
    </submittedName>
</protein>
<evidence type="ECO:0000256" key="14">
    <source>
        <dbReference type="ARBA" id="ARBA00023180"/>
    </source>
</evidence>
<evidence type="ECO:0000256" key="12">
    <source>
        <dbReference type="ARBA" id="ARBA00023157"/>
    </source>
</evidence>
<comment type="subcellular location">
    <subcellularLocation>
        <location evidence="1 16">Membrane</location>
        <topology evidence="1 16">Single-pass type I membrane protein</topology>
    </subcellularLocation>
</comment>
<dbReference type="Gene3D" id="2.60.40.1460">
    <property type="entry name" value="Integrin domains. Chain A, domain 2"/>
    <property type="match status" value="1"/>
</dbReference>
<evidence type="ECO:0000259" key="17">
    <source>
        <dbReference type="PROSITE" id="PS50234"/>
    </source>
</evidence>
<dbReference type="Ensembl" id="ENSCJPT00005032522.1">
    <property type="protein sequence ID" value="ENSCJPP00005023789.1"/>
    <property type="gene ID" value="ENSCJPG00005018804.1"/>
</dbReference>
<evidence type="ECO:0000256" key="8">
    <source>
        <dbReference type="ARBA" id="ARBA00022889"/>
    </source>
</evidence>
<dbReference type="GO" id="GO:0005178">
    <property type="term" value="F:integrin binding"/>
    <property type="evidence" value="ECO:0007669"/>
    <property type="project" value="TreeGrafter"/>
</dbReference>
<keyword evidence="9" id="KW-1133">Transmembrane helix</keyword>
<evidence type="ECO:0000313" key="18">
    <source>
        <dbReference type="Ensembl" id="ENSCJPP00005023789.1"/>
    </source>
</evidence>
<keyword evidence="3" id="KW-0812">Transmembrane</keyword>
<dbReference type="InterPro" id="IPR032695">
    <property type="entry name" value="Integrin_dom_sf"/>
</dbReference>
<dbReference type="Pfam" id="PF20805">
    <property type="entry name" value="Integrin_A_Ig_2"/>
    <property type="match status" value="1"/>
</dbReference>
<dbReference type="PRINTS" id="PR00453">
    <property type="entry name" value="VWFADOMAIN"/>
</dbReference>
<feature type="repeat" description="FG-GAP" evidence="15">
    <location>
        <begin position="534"/>
        <end position="592"/>
    </location>
</feature>
<dbReference type="SMART" id="SM00327">
    <property type="entry name" value="VWA"/>
    <property type="match status" value="1"/>
</dbReference>
<evidence type="ECO:0000256" key="2">
    <source>
        <dbReference type="ARBA" id="ARBA00008054"/>
    </source>
</evidence>
<keyword evidence="13 16" id="KW-0675">Receptor</keyword>
<reference evidence="18" key="3">
    <citation type="submission" date="2025-09" db="UniProtKB">
        <authorList>
            <consortium name="Ensembl"/>
        </authorList>
    </citation>
    <scope>IDENTIFICATION</scope>
</reference>
<keyword evidence="12" id="KW-1015">Disulfide bond</keyword>
<dbReference type="GeneTree" id="ENSGT00940000154838"/>
<evidence type="ECO:0000256" key="6">
    <source>
        <dbReference type="ARBA" id="ARBA00022737"/>
    </source>
</evidence>
<evidence type="ECO:0000256" key="15">
    <source>
        <dbReference type="PROSITE-ProRule" id="PRU00803"/>
    </source>
</evidence>
<dbReference type="InterPro" id="IPR048633">
    <property type="entry name" value="ITGAX-like_Ig_3"/>
</dbReference>
<dbReference type="AlphaFoldDB" id="A0A8C2UB40"/>
<keyword evidence="5" id="KW-0732">Signal</keyword>
<evidence type="ECO:0000256" key="7">
    <source>
        <dbReference type="ARBA" id="ARBA00022837"/>
    </source>
</evidence>
<dbReference type="PROSITE" id="PS50234">
    <property type="entry name" value="VWFA"/>
    <property type="match status" value="1"/>
</dbReference>
<dbReference type="InterPro" id="IPR000413">
    <property type="entry name" value="Integrin_alpha"/>
</dbReference>
<dbReference type="SUPFAM" id="SSF69179">
    <property type="entry name" value="Integrin domains"/>
    <property type="match status" value="2"/>
</dbReference>
<dbReference type="Pfam" id="PF21520">
    <property type="entry name" value="ITGAX-like_Ig_3"/>
    <property type="match status" value="1"/>
</dbReference>
<keyword evidence="8 16" id="KW-0130">Cell adhesion</keyword>
<keyword evidence="7" id="KW-0106">Calcium</keyword>
<reference evidence="18" key="2">
    <citation type="submission" date="2025-08" db="UniProtKB">
        <authorList>
            <consortium name="Ensembl"/>
        </authorList>
    </citation>
    <scope>IDENTIFICATION</scope>
</reference>
<reference evidence="18" key="1">
    <citation type="submission" date="2015-11" db="EMBL/GenBank/DDBJ databases">
        <authorList>
            <consortium name="International Coturnix japonica Genome Analysis Consortium"/>
            <person name="Warren W."/>
            <person name="Burt D.W."/>
            <person name="Antin P.B."/>
            <person name="Lanford R."/>
            <person name="Gros J."/>
            <person name="Wilson R.K."/>
        </authorList>
    </citation>
    <scope>NUCLEOTIDE SEQUENCE [LARGE SCALE GENOMIC DNA]</scope>
</reference>
<dbReference type="InterPro" id="IPR048285">
    <property type="entry name" value="Integrin_alpha_Ig-like_2"/>
</dbReference>
<keyword evidence="10 16" id="KW-0401">Integrin</keyword>
<dbReference type="Pfam" id="PF00092">
    <property type="entry name" value="VWA"/>
    <property type="match status" value="1"/>
</dbReference>
<keyword evidence="14" id="KW-0325">Glycoprotein</keyword>
<dbReference type="PRINTS" id="PR01185">
    <property type="entry name" value="INTEGRINA"/>
</dbReference>
<evidence type="ECO:0000256" key="13">
    <source>
        <dbReference type="ARBA" id="ARBA00023170"/>
    </source>
</evidence>
<evidence type="ECO:0000256" key="1">
    <source>
        <dbReference type="ARBA" id="ARBA00004479"/>
    </source>
</evidence>
<evidence type="ECO:0000256" key="5">
    <source>
        <dbReference type="ARBA" id="ARBA00022729"/>
    </source>
</evidence>
<dbReference type="Proteomes" id="UP000694412">
    <property type="component" value="Chromosome 14"/>
</dbReference>
<keyword evidence="19" id="KW-1185">Reference proteome</keyword>
<dbReference type="PANTHER" id="PTHR23220">
    <property type="entry name" value="INTEGRIN ALPHA"/>
    <property type="match status" value="1"/>
</dbReference>
<dbReference type="GO" id="GO:0007229">
    <property type="term" value="P:integrin-mediated signaling pathway"/>
    <property type="evidence" value="ECO:0007669"/>
    <property type="project" value="UniProtKB-KW"/>
</dbReference>
<dbReference type="InterPro" id="IPR036465">
    <property type="entry name" value="vWFA_dom_sf"/>
</dbReference>
<evidence type="ECO:0000313" key="19">
    <source>
        <dbReference type="Proteomes" id="UP000694412"/>
    </source>
</evidence>
<accession>A0A8C2UB40</accession>
<organism evidence="18 19">
    <name type="scientific">Coturnix japonica</name>
    <name type="common">Japanese quail</name>
    <name type="synonym">Coturnix coturnix japonica</name>
    <dbReference type="NCBI Taxonomy" id="93934"/>
    <lineage>
        <taxon>Eukaryota</taxon>
        <taxon>Metazoa</taxon>
        <taxon>Chordata</taxon>
        <taxon>Craniata</taxon>
        <taxon>Vertebrata</taxon>
        <taxon>Euteleostomi</taxon>
        <taxon>Archelosauria</taxon>
        <taxon>Archosauria</taxon>
        <taxon>Dinosauria</taxon>
        <taxon>Saurischia</taxon>
        <taxon>Theropoda</taxon>
        <taxon>Coelurosauria</taxon>
        <taxon>Aves</taxon>
        <taxon>Neognathae</taxon>
        <taxon>Galloanserae</taxon>
        <taxon>Galliformes</taxon>
        <taxon>Phasianidae</taxon>
        <taxon>Perdicinae</taxon>
        <taxon>Coturnix</taxon>
    </lineage>
</organism>
<keyword evidence="11" id="KW-0472">Membrane</keyword>
<dbReference type="GO" id="GO:0033627">
    <property type="term" value="P:cell adhesion mediated by integrin"/>
    <property type="evidence" value="ECO:0007669"/>
    <property type="project" value="TreeGrafter"/>
</dbReference>
<dbReference type="Gene3D" id="2.60.40.1530">
    <property type="entry name" value="ntegrin, alpha v. Chain A, domain 4"/>
    <property type="match status" value="1"/>
</dbReference>
<evidence type="ECO:0000256" key="3">
    <source>
        <dbReference type="ARBA" id="ARBA00022692"/>
    </source>
</evidence>
<dbReference type="InterPro" id="IPR002035">
    <property type="entry name" value="VWF_A"/>
</dbReference>
<dbReference type="Gene3D" id="3.40.50.410">
    <property type="entry name" value="von Willebrand factor, type A domain"/>
    <property type="match status" value="1"/>
</dbReference>
<dbReference type="PANTHER" id="PTHR23220:SF118">
    <property type="entry name" value="INTEGRIN ALPHA-X"/>
    <property type="match status" value="1"/>
</dbReference>
<feature type="domain" description="VWFA" evidence="17">
    <location>
        <begin position="180"/>
        <end position="361"/>
    </location>
</feature>